<evidence type="ECO:0000256" key="4">
    <source>
        <dbReference type="ARBA" id="ARBA00022840"/>
    </source>
</evidence>
<evidence type="ECO:0000256" key="2">
    <source>
        <dbReference type="ARBA" id="ARBA00022741"/>
    </source>
</evidence>
<evidence type="ECO:0000313" key="9">
    <source>
        <dbReference type="Proteomes" id="UP000507245"/>
    </source>
</evidence>
<dbReference type="Gene3D" id="3.40.50.300">
    <property type="entry name" value="P-loop containing nucleotide triphosphate hydrolases"/>
    <property type="match status" value="1"/>
</dbReference>
<keyword evidence="4" id="KW-0067">ATP-binding</keyword>
<dbReference type="InterPro" id="IPR002182">
    <property type="entry name" value="NB-ARC"/>
</dbReference>
<dbReference type="OrthoDB" id="773208at2759"/>
<evidence type="ECO:0000256" key="1">
    <source>
        <dbReference type="ARBA" id="ARBA00022737"/>
    </source>
</evidence>
<accession>A0A6J5Y2I0</accession>
<dbReference type="EMBL" id="CAEKKB010000008">
    <property type="protein sequence ID" value="CAB4320350.1"/>
    <property type="molecule type" value="Genomic_DNA"/>
</dbReference>
<dbReference type="InterPro" id="IPR058922">
    <property type="entry name" value="WHD_DRP"/>
</dbReference>
<dbReference type="GO" id="GO:0005524">
    <property type="term" value="F:ATP binding"/>
    <property type="evidence" value="ECO:0007669"/>
    <property type="project" value="UniProtKB-KW"/>
</dbReference>
<sequence>MAYPALQKVAEIWGVEDNLDSLRDALMRTQVILQDAEEQQLTNKPVRLWLSNLKSAASDAEDILDFFIASEAVFRFKNPATYFSFPITTASVAEKIKKELHRLEKTINEGLSTFNFRVPCTEEDWLLRRRLKFFTNKRETGSCVVDSKIYGRDDEKEKLVKLLLSKGTSQDGYATCIPVIGIGGIGKTTLTQLAYNDERVVKHFDCRIWIFVSEDFDVKKIMKIAIECATEDECKLLEIELLQSRLSKLLQKKRYLIVLDDVWTEDQDVPCLQGVLMAAKSLSQPADDDCWSLFKHRAFGRREEEKYPNLTRIGKEIIKKIGGVPLAAKKASFQKKEGKRPEDIGEEYFSELLWISFLQEVRLHDGGEIIGYKMNDIIHDLAQYVAGKEYVVLNRVRHKIGHQQRFATHLLFIDMVQELHVMFSYLDQCTRY</sequence>
<keyword evidence="1" id="KW-0677">Repeat</keyword>
<dbReference type="AlphaFoldDB" id="A0A6J5Y2I0"/>
<evidence type="ECO:0000259" key="7">
    <source>
        <dbReference type="Pfam" id="PF23559"/>
    </source>
</evidence>
<dbReference type="InterPro" id="IPR027417">
    <property type="entry name" value="P-loop_NTPase"/>
</dbReference>
<organism evidence="8 9">
    <name type="scientific">Prunus armeniaca</name>
    <name type="common">Apricot</name>
    <name type="synonym">Armeniaca vulgaris</name>
    <dbReference type="NCBI Taxonomy" id="36596"/>
    <lineage>
        <taxon>Eukaryota</taxon>
        <taxon>Viridiplantae</taxon>
        <taxon>Streptophyta</taxon>
        <taxon>Embryophyta</taxon>
        <taxon>Tracheophyta</taxon>
        <taxon>Spermatophyta</taxon>
        <taxon>Magnoliopsida</taxon>
        <taxon>eudicotyledons</taxon>
        <taxon>Gunneridae</taxon>
        <taxon>Pentapetalae</taxon>
        <taxon>rosids</taxon>
        <taxon>fabids</taxon>
        <taxon>Rosales</taxon>
        <taxon>Rosaceae</taxon>
        <taxon>Amygdaloideae</taxon>
        <taxon>Amygdaleae</taxon>
        <taxon>Prunus</taxon>
    </lineage>
</organism>
<dbReference type="SUPFAM" id="SSF52540">
    <property type="entry name" value="P-loop containing nucleoside triphosphate hydrolases"/>
    <property type="match status" value="1"/>
</dbReference>
<feature type="domain" description="NB-ARC" evidence="5">
    <location>
        <begin position="153"/>
        <end position="267"/>
    </location>
</feature>
<dbReference type="GO" id="GO:0006952">
    <property type="term" value="P:defense response"/>
    <property type="evidence" value="ECO:0007669"/>
    <property type="project" value="UniProtKB-KW"/>
</dbReference>
<evidence type="ECO:0008006" key="10">
    <source>
        <dbReference type="Google" id="ProtNLM"/>
    </source>
</evidence>
<evidence type="ECO:0000259" key="6">
    <source>
        <dbReference type="Pfam" id="PF18052"/>
    </source>
</evidence>
<dbReference type="Gene3D" id="1.20.5.4130">
    <property type="match status" value="1"/>
</dbReference>
<dbReference type="Pfam" id="PF23559">
    <property type="entry name" value="WHD_DRP"/>
    <property type="match status" value="1"/>
</dbReference>
<dbReference type="Pfam" id="PF00931">
    <property type="entry name" value="NB-ARC"/>
    <property type="match status" value="1"/>
</dbReference>
<dbReference type="Proteomes" id="UP000507245">
    <property type="component" value="Unassembled WGS sequence"/>
</dbReference>
<evidence type="ECO:0000259" key="5">
    <source>
        <dbReference type="Pfam" id="PF00931"/>
    </source>
</evidence>
<dbReference type="InterPro" id="IPR041118">
    <property type="entry name" value="Rx_N"/>
</dbReference>
<dbReference type="GO" id="GO:0043531">
    <property type="term" value="F:ADP binding"/>
    <property type="evidence" value="ECO:0007669"/>
    <property type="project" value="InterPro"/>
</dbReference>
<protein>
    <recommendedName>
        <fullName evidence="10">NB-ARC domain-containing protein</fullName>
    </recommendedName>
</protein>
<evidence type="ECO:0000313" key="8">
    <source>
        <dbReference type="EMBL" id="CAB4320350.1"/>
    </source>
</evidence>
<evidence type="ECO:0000256" key="3">
    <source>
        <dbReference type="ARBA" id="ARBA00022821"/>
    </source>
</evidence>
<keyword evidence="9" id="KW-1185">Reference proteome</keyword>
<dbReference type="PRINTS" id="PR00364">
    <property type="entry name" value="DISEASERSIST"/>
</dbReference>
<feature type="domain" description="Disease resistance N-terminal" evidence="6">
    <location>
        <begin position="7"/>
        <end position="69"/>
    </location>
</feature>
<proteinExistence type="predicted"/>
<name>A0A6J5Y2I0_PRUAR</name>
<dbReference type="Pfam" id="PF18052">
    <property type="entry name" value="Rx_N"/>
    <property type="match status" value="1"/>
</dbReference>
<feature type="domain" description="Disease resistance protein winged helix" evidence="7">
    <location>
        <begin position="334"/>
        <end position="382"/>
    </location>
</feature>
<dbReference type="PANTHER" id="PTHR36766:SF59">
    <property type="entry name" value="DISEASE RESISTANCE PROTEIN RGA2-LIKE"/>
    <property type="match status" value="1"/>
</dbReference>
<reference evidence="9" key="1">
    <citation type="journal article" date="2020" name="Genome Biol.">
        <title>Gamete binning: chromosome-level and haplotype-resolved genome assembly enabled by high-throughput single-cell sequencing of gamete genomes.</title>
        <authorList>
            <person name="Campoy J.A."/>
            <person name="Sun H."/>
            <person name="Goel M."/>
            <person name="Jiao W.-B."/>
            <person name="Folz-Donahue K."/>
            <person name="Wang N."/>
            <person name="Rubio M."/>
            <person name="Liu C."/>
            <person name="Kukat C."/>
            <person name="Ruiz D."/>
            <person name="Huettel B."/>
            <person name="Schneeberger K."/>
        </authorList>
    </citation>
    <scope>NUCLEOTIDE SEQUENCE [LARGE SCALE GENOMIC DNA]</scope>
    <source>
        <strain evidence="9">cv. Rojo Pasion</strain>
    </source>
</reference>
<keyword evidence="2" id="KW-0547">Nucleotide-binding</keyword>
<dbReference type="PANTHER" id="PTHR36766">
    <property type="entry name" value="PLANT BROAD-SPECTRUM MILDEW RESISTANCE PROTEIN RPW8"/>
    <property type="match status" value="1"/>
</dbReference>
<keyword evidence="3" id="KW-0611">Plant defense</keyword>
<gene>
    <name evidence="8" type="ORF">ORAREDHAP_LOCUS49107</name>
</gene>